<proteinExistence type="predicted"/>
<dbReference type="EMBL" id="LQZE01000041">
    <property type="protein sequence ID" value="KXU16594.1"/>
    <property type="molecule type" value="Genomic_DNA"/>
</dbReference>
<organism evidence="1 2">
    <name type="scientific">Streptococcus oralis</name>
    <dbReference type="NCBI Taxonomy" id="1303"/>
    <lineage>
        <taxon>Bacteria</taxon>
        <taxon>Bacillati</taxon>
        <taxon>Bacillota</taxon>
        <taxon>Bacilli</taxon>
        <taxon>Lactobacillales</taxon>
        <taxon>Streptococcaceae</taxon>
        <taxon>Streptococcus</taxon>
    </lineage>
</organism>
<sequence length="160" mass="18842">MWKSLRTCARCASSCWGHLSKLWTVGRSNWSAILIHTFHCNWIWVSNKLLVWSEDHCTIWCNRVGSLAWNRFLFASIFEGWLYCFIDWNQWIATLESWSTSLWKSLRTCTCCTGSSWSHLSKLWAVSRSNWSTILIHTFDCDRSWVSNKLLVWSEGYSSV</sequence>
<accession>A0A139RPC2</accession>
<comment type="caution">
    <text evidence="1">The sequence shown here is derived from an EMBL/GenBank/DDBJ whole genome shotgun (WGS) entry which is preliminary data.</text>
</comment>
<dbReference type="Proteomes" id="UP000072989">
    <property type="component" value="Unassembled WGS sequence"/>
</dbReference>
<reference evidence="1 2" key="1">
    <citation type="submission" date="2016-01" db="EMBL/GenBank/DDBJ databases">
        <title>Highly variable Streptococcus oralis are common among viridans streptococci isolated from primates.</title>
        <authorList>
            <person name="Denapaite D."/>
            <person name="Rieger M."/>
            <person name="Koendgen S."/>
            <person name="Brueckner R."/>
            <person name="Ochigava I."/>
            <person name="Kappeler P."/>
            <person name="Maetz-Rensing K."/>
            <person name="Leendertz F."/>
            <person name="Hakenbeck R."/>
        </authorList>
    </citation>
    <scope>NUCLEOTIDE SEQUENCE [LARGE SCALE GENOMIC DNA]</scope>
    <source>
        <strain evidence="1 2">DD17</strain>
    </source>
</reference>
<protein>
    <submittedName>
        <fullName evidence="1">Uncharacterized protein</fullName>
    </submittedName>
</protein>
<name>A0A139RPC2_STROR</name>
<evidence type="ECO:0000313" key="2">
    <source>
        <dbReference type="Proteomes" id="UP000072989"/>
    </source>
</evidence>
<dbReference type="AlphaFoldDB" id="A0A139RPC2"/>
<evidence type="ECO:0000313" key="1">
    <source>
        <dbReference type="EMBL" id="KXU16594.1"/>
    </source>
</evidence>
<gene>
    <name evidence="1" type="ORF">SORDD17_00198</name>
</gene>